<evidence type="ECO:0000259" key="7">
    <source>
        <dbReference type="PROSITE" id="PS50893"/>
    </source>
</evidence>
<keyword evidence="5" id="KW-1278">Translocase</keyword>
<comment type="caution">
    <text evidence="8">The sequence shown here is derived from an EMBL/GenBank/DDBJ whole genome shotgun (WGS) entry which is preliminary data.</text>
</comment>
<dbReference type="InterPro" id="IPR017871">
    <property type="entry name" value="ABC_transporter-like_CS"/>
</dbReference>
<protein>
    <submittedName>
        <fullName evidence="8">Aliphatic sulfonates import ATP-binding protein 3</fullName>
    </submittedName>
</protein>
<dbReference type="Pfam" id="PF00005">
    <property type="entry name" value="ABC_tran"/>
    <property type="match status" value="1"/>
</dbReference>
<keyword evidence="3" id="KW-0547">Nucleotide-binding</keyword>
<reference evidence="9" key="1">
    <citation type="submission" date="2014-05" db="EMBL/GenBank/DDBJ databases">
        <title>Whole genome sequencing of Lactobacillus casei NRIC0644.</title>
        <authorList>
            <person name="Atarashi H."/>
            <person name="Yoshida Y."/>
            <person name="Fujimura S."/>
            <person name="Tanaka N."/>
            <person name="Shiwa Y."/>
            <person name="Yoshikawa H."/>
            <person name="Okada S."/>
            <person name="Nakagawa J."/>
        </authorList>
    </citation>
    <scope>NUCLEOTIDE SEQUENCE [LARGE SCALE GENOMIC DNA]</scope>
    <source>
        <strain evidence="9">NRIC0644</strain>
    </source>
</reference>
<evidence type="ECO:0000313" key="8">
    <source>
        <dbReference type="EMBL" id="GAN35474.1"/>
    </source>
</evidence>
<name>A0A0C9PTW4_LACPA</name>
<dbReference type="EMBL" id="BAYM01000008">
    <property type="protein sequence ID" value="GAN35474.1"/>
    <property type="molecule type" value="Genomic_DNA"/>
</dbReference>
<feature type="domain" description="ABC transporter" evidence="7">
    <location>
        <begin position="6"/>
        <end position="222"/>
    </location>
</feature>
<evidence type="ECO:0000313" key="9">
    <source>
        <dbReference type="Proteomes" id="UP000032552"/>
    </source>
</evidence>
<dbReference type="GO" id="GO:0005524">
    <property type="term" value="F:ATP binding"/>
    <property type="evidence" value="ECO:0007669"/>
    <property type="project" value="UniProtKB-KW"/>
</dbReference>
<accession>A0A0C9PTW4</accession>
<dbReference type="RefSeq" id="WP_045624727.1">
    <property type="nucleotide sequence ID" value="NZ_BAYM01000008.1"/>
</dbReference>
<dbReference type="PANTHER" id="PTHR42788">
    <property type="entry name" value="TAURINE IMPORT ATP-BINDING PROTEIN-RELATED"/>
    <property type="match status" value="1"/>
</dbReference>
<evidence type="ECO:0000256" key="3">
    <source>
        <dbReference type="ARBA" id="ARBA00022741"/>
    </source>
</evidence>
<gene>
    <name evidence="8" type="ORF">LC0644_0063</name>
</gene>
<dbReference type="PROSITE" id="PS00211">
    <property type="entry name" value="ABC_TRANSPORTER_1"/>
    <property type="match status" value="1"/>
</dbReference>
<evidence type="ECO:0000256" key="1">
    <source>
        <dbReference type="ARBA" id="ARBA00022448"/>
    </source>
</evidence>
<dbReference type="InterPro" id="IPR003593">
    <property type="entry name" value="AAA+_ATPase"/>
</dbReference>
<proteinExistence type="predicted"/>
<evidence type="ECO:0000256" key="4">
    <source>
        <dbReference type="ARBA" id="ARBA00022840"/>
    </source>
</evidence>
<evidence type="ECO:0000256" key="5">
    <source>
        <dbReference type="ARBA" id="ARBA00022967"/>
    </source>
</evidence>
<dbReference type="InterPro" id="IPR050166">
    <property type="entry name" value="ABC_transporter_ATP-bind"/>
</dbReference>
<dbReference type="SMART" id="SM00382">
    <property type="entry name" value="AAA"/>
    <property type="match status" value="1"/>
</dbReference>
<keyword evidence="4 8" id="KW-0067">ATP-binding</keyword>
<dbReference type="AlphaFoldDB" id="A0A0C9PTW4"/>
<dbReference type="Proteomes" id="UP000032552">
    <property type="component" value="Unassembled WGS sequence"/>
</dbReference>
<dbReference type="PROSITE" id="PS50893">
    <property type="entry name" value="ABC_TRANSPORTER_2"/>
    <property type="match status" value="1"/>
</dbReference>
<dbReference type="Gene3D" id="3.40.50.300">
    <property type="entry name" value="P-loop containing nucleotide triphosphate hydrolases"/>
    <property type="match status" value="1"/>
</dbReference>
<dbReference type="SUPFAM" id="SSF52540">
    <property type="entry name" value="P-loop containing nucleoside triphosphate hydrolases"/>
    <property type="match status" value="1"/>
</dbReference>
<dbReference type="InterPro" id="IPR027417">
    <property type="entry name" value="P-loop_NTPase"/>
</dbReference>
<keyword evidence="6" id="KW-0472">Membrane</keyword>
<organism evidence="8 9">
    <name type="scientific">Lacticaseibacillus paracasei NRIC 0644</name>
    <dbReference type="NCBI Taxonomy" id="1435038"/>
    <lineage>
        <taxon>Bacteria</taxon>
        <taxon>Bacillati</taxon>
        <taxon>Bacillota</taxon>
        <taxon>Bacilli</taxon>
        <taxon>Lactobacillales</taxon>
        <taxon>Lactobacillaceae</taxon>
        <taxon>Lacticaseibacillus</taxon>
    </lineage>
</organism>
<keyword evidence="1" id="KW-0813">Transport</keyword>
<dbReference type="GO" id="GO:0016887">
    <property type="term" value="F:ATP hydrolysis activity"/>
    <property type="evidence" value="ECO:0007669"/>
    <property type="project" value="InterPro"/>
</dbReference>
<evidence type="ECO:0000256" key="6">
    <source>
        <dbReference type="ARBA" id="ARBA00023136"/>
    </source>
</evidence>
<dbReference type="InterPro" id="IPR003439">
    <property type="entry name" value="ABC_transporter-like_ATP-bd"/>
</dbReference>
<sequence length="233" mass="25473">MTDPIISLRQIKKNYNDKTVLHDIHLNLYPGEFLALVGMSGGGKSTILRLIAGLEPPTAGDIQRQNGLVMRMMFQNDRLLPWLTNLDNVSFRSHDPAIVQQAKSLLTAVGLADKSDGYPVQLSGGQKQRLALARALLAKPQLLLLDEPLGALDALTRQHMQDLILDIFTKQHLSSLLITHDVNEAARMADRIVVVKDGKLAYETSGARGQSPEKIANTAARVLNAIVSEPVTT</sequence>
<evidence type="ECO:0000256" key="2">
    <source>
        <dbReference type="ARBA" id="ARBA00022475"/>
    </source>
</evidence>
<dbReference type="PANTHER" id="PTHR42788:SF17">
    <property type="entry name" value="ALIPHATIC SULFONATES IMPORT ATP-BINDING PROTEIN SSUB"/>
    <property type="match status" value="1"/>
</dbReference>
<keyword evidence="2" id="KW-1003">Cell membrane</keyword>